<dbReference type="Proteomes" id="UP000268684">
    <property type="component" value="Chromosome III"/>
</dbReference>
<dbReference type="GeneID" id="71059100"/>
<sequence length="72" mass="8321">MKHIEKEKVRLILIEFSKLAGIERREFLGAMNEFLFSSPQRRRHIVETWEQQDSPASSTHDSLGPQSAAQRA</sequence>
<dbReference type="EMBL" id="LR025744">
    <property type="protein sequence ID" value="VBB16477.1"/>
    <property type="molecule type" value="Genomic_DNA"/>
</dbReference>
<organism evidence="2 3">
    <name type="scientific">Burkholderia stabilis</name>
    <dbReference type="NCBI Taxonomy" id="95485"/>
    <lineage>
        <taxon>Bacteria</taxon>
        <taxon>Pseudomonadati</taxon>
        <taxon>Pseudomonadota</taxon>
        <taxon>Betaproteobacteria</taxon>
        <taxon>Burkholderiales</taxon>
        <taxon>Burkholderiaceae</taxon>
        <taxon>Burkholderia</taxon>
        <taxon>Burkholderia cepacia complex</taxon>
    </lineage>
</organism>
<dbReference type="RefSeq" id="WP_122172701.1">
    <property type="nucleotide sequence ID" value="NZ_LR025744.1"/>
</dbReference>
<keyword evidence="3" id="KW-1185">Reference proteome</keyword>
<evidence type="ECO:0000313" key="2">
    <source>
        <dbReference type="EMBL" id="VBB16477.1"/>
    </source>
</evidence>
<reference evidence="2 3" key="1">
    <citation type="submission" date="2017-11" db="EMBL/GenBank/DDBJ databases">
        <authorList>
            <person name="Seth-Smith MB H."/>
        </authorList>
    </citation>
    <scope>NUCLEOTIDE SEQUENCE [LARGE SCALE GENOMIC DNA]</scope>
    <source>
        <strain evidence="2">E</strain>
    </source>
</reference>
<accession>A0AAJ5NL21</accession>
<dbReference type="AlphaFoldDB" id="A0AAJ5NL21"/>
<name>A0AAJ5NL21_9BURK</name>
<gene>
    <name evidence="2" type="ORF">BSTAB16_6682</name>
</gene>
<feature type="compositionally biased region" description="Polar residues" evidence="1">
    <location>
        <begin position="49"/>
        <end position="72"/>
    </location>
</feature>
<proteinExistence type="predicted"/>
<feature type="region of interest" description="Disordered" evidence="1">
    <location>
        <begin position="46"/>
        <end position="72"/>
    </location>
</feature>
<protein>
    <submittedName>
        <fullName evidence="2">Uncharacterized protein</fullName>
    </submittedName>
</protein>
<evidence type="ECO:0000313" key="3">
    <source>
        <dbReference type="Proteomes" id="UP000268684"/>
    </source>
</evidence>
<evidence type="ECO:0000256" key="1">
    <source>
        <dbReference type="SAM" id="MobiDB-lite"/>
    </source>
</evidence>